<feature type="region of interest" description="Disordered" evidence="1">
    <location>
        <begin position="187"/>
        <end position="259"/>
    </location>
</feature>
<protein>
    <submittedName>
        <fullName evidence="2">DEKNAAC100245</fullName>
    </submittedName>
</protein>
<dbReference type="Proteomes" id="UP000290900">
    <property type="component" value="Unassembled WGS sequence"/>
</dbReference>
<feature type="compositionally biased region" description="Basic residues" evidence="1">
    <location>
        <begin position="149"/>
        <end position="160"/>
    </location>
</feature>
<dbReference type="InParanoid" id="A0A448YEK4"/>
<feature type="compositionally biased region" description="Acidic residues" evidence="1">
    <location>
        <begin position="218"/>
        <end position="234"/>
    </location>
</feature>
<feature type="region of interest" description="Disordered" evidence="1">
    <location>
        <begin position="93"/>
        <end position="117"/>
    </location>
</feature>
<organism evidence="2 3">
    <name type="scientific">Brettanomyces naardenensis</name>
    <name type="common">Yeast</name>
    <dbReference type="NCBI Taxonomy" id="13370"/>
    <lineage>
        <taxon>Eukaryota</taxon>
        <taxon>Fungi</taxon>
        <taxon>Dikarya</taxon>
        <taxon>Ascomycota</taxon>
        <taxon>Saccharomycotina</taxon>
        <taxon>Pichiomycetes</taxon>
        <taxon>Pichiales</taxon>
        <taxon>Pichiaceae</taxon>
        <taxon>Brettanomyces</taxon>
    </lineage>
</organism>
<evidence type="ECO:0000256" key="1">
    <source>
        <dbReference type="SAM" id="MobiDB-lite"/>
    </source>
</evidence>
<dbReference type="PANTHER" id="PTHR38645:SF1">
    <property type="entry name" value="YALI0F12243P"/>
    <property type="match status" value="1"/>
</dbReference>
<proteinExistence type="predicted"/>
<reference evidence="2 3" key="1">
    <citation type="submission" date="2018-12" db="EMBL/GenBank/DDBJ databases">
        <authorList>
            <person name="Tiukova I."/>
            <person name="Dainat J."/>
        </authorList>
    </citation>
    <scope>NUCLEOTIDE SEQUENCE [LARGE SCALE GENOMIC DNA]</scope>
</reference>
<feature type="compositionally biased region" description="Low complexity" evidence="1">
    <location>
        <begin position="196"/>
        <end position="217"/>
    </location>
</feature>
<sequence length="259" mass="28903">MDLSKLSSDLPLPRPLDEDSLDQVNRELSNEFKIGARSIAALYRLASTKTTLINATGYLKCLNDVISLIDNENVSDLSELKTYLQLKRSELTGKKDEKKAVEEKLAQHRTDSEKKSEIITSPPASEFTASAHAPFHFPPSRLPIGVHPQVKHRGHHHHNHTREAAENSQNQKADKIREFNAAFKQKQRRRHNKVSTTATAAAAADFTDASNTCNSSDNDSEVVVEDDESSDDEPMFATDNQSSKRKLIQQDCAAKKTKL</sequence>
<evidence type="ECO:0000313" key="3">
    <source>
        <dbReference type="Proteomes" id="UP000290900"/>
    </source>
</evidence>
<dbReference type="PANTHER" id="PTHR38645">
    <property type="entry name" value="CHROMOSOME 9, WHOLE GENOME SHOTGUN SEQUENCE"/>
    <property type="match status" value="1"/>
</dbReference>
<dbReference type="EMBL" id="CAACVR010000001">
    <property type="protein sequence ID" value="VEU19308.1"/>
    <property type="molecule type" value="Genomic_DNA"/>
</dbReference>
<dbReference type="OrthoDB" id="21418at2759"/>
<evidence type="ECO:0000313" key="2">
    <source>
        <dbReference type="EMBL" id="VEU19308.1"/>
    </source>
</evidence>
<feature type="region of interest" description="Disordered" evidence="1">
    <location>
        <begin position="142"/>
        <end position="172"/>
    </location>
</feature>
<accession>A0A448YEK4</accession>
<name>A0A448YEK4_BRENA</name>
<dbReference type="AlphaFoldDB" id="A0A448YEK4"/>
<keyword evidence="3" id="KW-1185">Reference proteome</keyword>
<gene>
    <name evidence="2" type="ORF">BRENAR_LOCUS46</name>
</gene>